<organism evidence="1 2">
    <name type="scientific">Paenimyroides ummariense</name>
    <dbReference type="NCBI Taxonomy" id="913024"/>
    <lineage>
        <taxon>Bacteria</taxon>
        <taxon>Pseudomonadati</taxon>
        <taxon>Bacteroidota</taxon>
        <taxon>Flavobacteriia</taxon>
        <taxon>Flavobacteriales</taxon>
        <taxon>Flavobacteriaceae</taxon>
        <taxon>Paenimyroides</taxon>
    </lineage>
</organism>
<reference evidence="2" key="1">
    <citation type="submission" date="2016-10" db="EMBL/GenBank/DDBJ databases">
        <authorList>
            <person name="Varghese N."/>
            <person name="Submissions S."/>
        </authorList>
    </citation>
    <scope>NUCLEOTIDE SEQUENCE [LARGE SCALE GENOMIC DNA]</scope>
    <source>
        <strain evidence="2">DS-12</strain>
    </source>
</reference>
<proteinExistence type="predicted"/>
<accession>A0A1I5CR24</accession>
<dbReference type="EMBL" id="FOVI01000013">
    <property type="protein sequence ID" value="SFN89440.1"/>
    <property type="molecule type" value="Genomic_DNA"/>
</dbReference>
<evidence type="ECO:0000313" key="2">
    <source>
        <dbReference type="Proteomes" id="UP000199036"/>
    </source>
</evidence>
<dbReference type="Proteomes" id="UP000199036">
    <property type="component" value="Unassembled WGS sequence"/>
</dbReference>
<name>A0A1I5CR24_9FLAO</name>
<dbReference type="PROSITE" id="PS51257">
    <property type="entry name" value="PROKAR_LIPOPROTEIN"/>
    <property type="match status" value="1"/>
</dbReference>
<protein>
    <submittedName>
        <fullName evidence="1">Uncharacterized protein</fullName>
    </submittedName>
</protein>
<dbReference type="AlphaFoldDB" id="A0A1I5CR24"/>
<dbReference type="RefSeq" id="WP_177205765.1">
    <property type="nucleotide sequence ID" value="NZ_FOVI01000013.1"/>
</dbReference>
<evidence type="ECO:0000313" key="1">
    <source>
        <dbReference type="EMBL" id="SFN89440.1"/>
    </source>
</evidence>
<sequence length="58" mass="6318">MKKIFLIFIAGIMGTSCNNDDTKEKNDSLEGNLVNKTAATPSIGELHNQGLESMYSNL</sequence>
<gene>
    <name evidence="1" type="ORF">SAMN05421741_11327</name>
</gene>
<keyword evidence="2" id="KW-1185">Reference proteome</keyword>